<dbReference type="SFLD" id="SFLDG01129">
    <property type="entry name" value="C1.5:_HAD__Beta-PGM__Phosphata"/>
    <property type="match status" value="1"/>
</dbReference>
<dbReference type="NCBIfam" id="TIGR01509">
    <property type="entry name" value="HAD-SF-IA-v3"/>
    <property type="match status" value="1"/>
</dbReference>
<dbReference type="EMBL" id="DSFE01000083">
    <property type="protein sequence ID" value="HEU97966.1"/>
    <property type="molecule type" value="Genomic_DNA"/>
</dbReference>
<dbReference type="InterPro" id="IPR036412">
    <property type="entry name" value="HAD-like_sf"/>
</dbReference>
<dbReference type="InterPro" id="IPR023214">
    <property type="entry name" value="HAD_sf"/>
</dbReference>
<evidence type="ECO:0000256" key="2">
    <source>
        <dbReference type="ARBA" id="ARBA00007958"/>
    </source>
</evidence>
<evidence type="ECO:0000256" key="4">
    <source>
        <dbReference type="ARBA" id="ARBA00022801"/>
    </source>
</evidence>
<comment type="caution">
    <text evidence="6">The sequence shown here is derived from an EMBL/GenBank/DDBJ whole genome shotgun (WGS) entry which is preliminary data.</text>
</comment>
<dbReference type="GO" id="GO:0044281">
    <property type="term" value="P:small molecule metabolic process"/>
    <property type="evidence" value="ECO:0007669"/>
    <property type="project" value="UniProtKB-ARBA"/>
</dbReference>
<keyword evidence="3" id="KW-0479">Metal-binding</keyword>
<evidence type="ECO:0000256" key="3">
    <source>
        <dbReference type="ARBA" id="ARBA00022723"/>
    </source>
</evidence>
<dbReference type="Proteomes" id="UP000885664">
    <property type="component" value="Unassembled WGS sequence"/>
</dbReference>
<dbReference type="Gene3D" id="3.40.50.1000">
    <property type="entry name" value="HAD superfamily/HAD-like"/>
    <property type="match status" value="1"/>
</dbReference>
<organism evidence="6">
    <name type="scientific">Fervidicoccus fontis</name>
    <dbReference type="NCBI Taxonomy" id="683846"/>
    <lineage>
        <taxon>Archaea</taxon>
        <taxon>Thermoproteota</taxon>
        <taxon>Thermoprotei</taxon>
        <taxon>Fervidicoccales</taxon>
        <taxon>Fervidicoccaceae</taxon>
        <taxon>Fervidicoccus</taxon>
    </lineage>
</organism>
<sequence>MMFSGITFDLWYTLIYETEQDEMKYQEMRLMAIKKALEEIGASFDEKILPKSFLHLRKFSLSIPYENFLKLLASSLGISLEKDQLEVVKQRYLEEIERYEIKLGPGVPEILEELKKKGLKTAIVSNTSFPEKALWKILGRKGVSQYLDAIVSSSDEGTEKPNPAIFQIAIKRIGVTSERSIHVGDSCIEDYFGSLAAGMKAILYTGLYEHRKEKTIHELCSLNSTQKLDSLYSLKEILL</sequence>
<dbReference type="GO" id="GO:0046872">
    <property type="term" value="F:metal ion binding"/>
    <property type="evidence" value="ECO:0007669"/>
    <property type="project" value="UniProtKB-KW"/>
</dbReference>
<accession>A0A7C2UKG7</accession>
<dbReference type="PANTHER" id="PTHR46470:SF2">
    <property type="entry name" value="GLYCERALDEHYDE 3-PHOSPHATE PHOSPHATASE"/>
    <property type="match status" value="1"/>
</dbReference>
<keyword evidence="5" id="KW-0460">Magnesium</keyword>
<dbReference type="InterPro" id="IPR051400">
    <property type="entry name" value="HAD-like_hydrolase"/>
</dbReference>
<dbReference type="AlphaFoldDB" id="A0A7C2UKG7"/>
<dbReference type="SUPFAM" id="SSF56784">
    <property type="entry name" value="HAD-like"/>
    <property type="match status" value="1"/>
</dbReference>
<dbReference type="PANTHER" id="PTHR46470">
    <property type="entry name" value="N-ACYLNEURAMINATE-9-PHOSPHATASE"/>
    <property type="match status" value="1"/>
</dbReference>
<dbReference type="InterPro" id="IPR041492">
    <property type="entry name" value="HAD_2"/>
</dbReference>
<keyword evidence="4 6" id="KW-0378">Hydrolase</keyword>
<dbReference type="InterPro" id="IPR006439">
    <property type="entry name" value="HAD-SF_hydro_IA"/>
</dbReference>
<name>A0A7C2UKG7_9CREN</name>
<dbReference type="PRINTS" id="PR00413">
    <property type="entry name" value="HADHALOGNASE"/>
</dbReference>
<comment type="similarity">
    <text evidence="2">Belongs to the HAD-like hydrolase superfamily.</text>
</comment>
<comment type="cofactor">
    <cofactor evidence="1">
        <name>Mg(2+)</name>
        <dbReference type="ChEBI" id="CHEBI:18420"/>
    </cofactor>
</comment>
<gene>
    <name evidence="6" type="ORF">ENO36_03825</name>
</gene>
<evidence type="ECO:0000256" key="1">
    <source>
        <dbReference type="ARBA" id="ARBA00001946"/>
    </source>
</evidence>
<reference evidence="6" key="1">
    <citation type="journal article" date="2020" name="mSystems">
        <title>Genome- and Community-Level Interaction Insights into Carbon Utilization and Element Cycling Functions of Hydrothermarchaeota in Hydrothermal Sediment.</title>
        <authorList>
            <person name="Zhou Z."/>
            <person name="Liu Y."/>
            <person name="Xu W."/>
            <person name="Pan J."/>
            <person name="Luo Z.H."/>
            <person name="Li M."/>
        </authorList>
    </citation>
    <scope>NUCLEOTIDE SEQUENCE [LARGE SCALE GENOMIC DNA]</scope>
    <source>
        <strain evidence="6">SpSt-1259</strain>
    </source>
</reference>
<dbReference type="Gene3D" id="1.10.150.400">
    <property type="match status" value="1"/>
</dbReference>
<protein>
    <submittedName>
        <fullName evidence="6">HAD family hydrolase</fullName>
    </submittedName>
</protein>
<dbReference type="Pfam" id="PF13419">
    <property type="entry name" value="HAD_2"/>
    <property type="match status" value="1"/>
</dbReference>
<dbReference type="NCBIfam" id="TIGR01549">
    <property type="entry name" value="HAD-SF-IA-v1"/>
    <property type="match status" value="1"/>
</dbReference>
<evidence type="ECO:0000313" key="6">
    <source>
        <dbReference type="EMBL" id="HEU97966.1"/>
    </source>
</evidence>
<proteinExistence type="inferred from homology"/>
<evidence type="ECO:0000256" key="5">
    <source>
        <dbReference type="ARBA" id="ARBA00022842"/>
    </source>
</evidence>
<dbReference type="SFLD" id="SFLDS00003">
    <property type="entry name" value="Haloacid_Dehalogenase"/>
    <property type="match status" value="1"/>
</dbReference>
<dbReference type="GO" id="GO:0016791">
    <property type="term" value="F:phosphatase activity"/>
    <property type="evidence" value="ECO:0007669"/>
    <property type="project" value="TreeGrafter"/>
</dbReference>